<dbReference type="Proteomes" id="UP000321820">
    <property type="component" value="Chromosome"/>
</dbReference>
<evidence type="ECO:0000313" key="1">
    <source>
        <dbReference type="EMBL" id="QEE28177.1"/>
    </source>
</evidence>
<keyword evidence="2" id="KW-1185">Reference proteome</keyword>
<reference evidence="1 2" key="1">
    <citation type="submission" date="2019-08" db="EMBL/GenBank/DDBJ databases">
        <title>Complete genome sequence of Terriglobus albidus strain ORNL.</title>
        <authorList>
            <person name="Podar M."/>
        </authorList>
    </citation>
    <scope>NUCLEOTIDE SEQUENCE [LARGE SCALE GENOMIC DNA]</scope>
    <source>
        <strain evidence="1 2">ORNL</strain>
    </source>
</reference>
<dbReference type="Pfam" id="PF13730">
    <property type="entry name" value="HTH_36"/>
    <property type="match status" value="1"/>
</dbReference>
<dbReference type="SUPFAM" id="SSF46785">
    <property type="entry name" value="Winged helix' DNA-binding domain"/>
    <property type="match status" value="1"/>
</dbReference>
<dbReference type="InterPro" id="IPR036388">
    <property type="entry name" value="WH-like_DNA-bd_sf"/>
</dbReference>
<dbReference type="Gene3D" id="1.10.10.10">
    <property type="entry name" value="Winged helix-like DNA-binding domain superfamily/Winged helix DNA-binding domain"/>
    <property type="match status" value="1"/>
</dbReference>
<proteinExistence type="predicted"/>
<dbReference type="EMBL" id="CP042806">
    <property type="protein sequence ID" value="QEE28177.1"/>
    <property type="molecule type" value="Genomic_DNA"/>
</dbReference>
<dbReference type="AlphaFoldDB" id="A0A5B9ECW4"/>
<name>A0A5B9ECW4_9BACT</name>
<sequence length="166" mass="18803">MTTKRKQKDERYRDACFPDGAKEVFAPKAGGYAPLPYISRELLRYLEGAELKVWIYLLTRGGPQSICYPTYEDIMRGTGIKGKGTVSKSIHRLEKIGLIRSHNDRGTRRYLLRDPRLAVAKLYELNEMTKGELEDANDLLEIMKLPLIEPKPKIVVPKAAKKAGGK</sequence>
<dbReference type="InterPro" id="IPR036390">
    <property type="entry name" value="WH_DNA-bd_sf"/>
</dbReference>
<protein>
    <submittedName>
        <fullName evidence="1">Helix-turn-helix domain-containing protein</fullName>
    </submittedName>
</protein>
<gene>
    <name evidence="1" type="ORF">FTW19_09325</name>
</gene>
<dbReference type="RefSeq" id="WP_147647367.1">
    <property type="nucleotide sequence ID" value="NZ_CP042806.1"/>
</dbReference>
<dbReference type="KEGG" id="talb:FTW19_09325"/>
<evidence type="ECO:0000313" key="2">
    <source>
        <dbReference type="Proteomes" id="UP000321820"/>
    </source>
</evidence>
<organism evidence="1 2">
    <name type="scientific">Terriglobus albidus</name>
    <dbReference type="NCBI Taxonomy" id="1592106"/>
    <lineage>
        <taxon>Bacteria</taxon>
        <taxon>Pseudomonadati</taxon>
        <taxon>Acidobacteriota</taxon>
        <taxon>Terriglobia</taxon>
        <taxon>Terriglobales</taxon>
        <taxon>Acidobacteriaceae</taxon>
        <taxon>Terriglobus</taxon>
    </lineage>
</organism>
<accession>A0A5B9ECW4</accession>